<name>A0ABW4DS08_9LACO</name>
<dbReference type="RefSeq" id="WP_125578004.1">
    <property type="nucleotide sequence ID" value="NZ_JBHTOF010000099.1"/>
</dbReference>
<organism evidence="7 8">
    <name type="scientific">Lapidilactobacillus mulanensis</name>
    <dbReference type="NCBI Taxonomy" id="2485999"/>
    <lineage>
        <taxon>Bacteria</taxon>
        <taxon>Bacillati</taxon>
        <taxon>Bacillota</taxon>
        <taxon>Bacilli</taxon>
        <taxon>Lactobacillales</taxon>
        <taxon>Lactobacillaceae</taxon>
        <taxon>Lapidilactobacillus</taxon>
    </lineage>
</organism>
<keyword evidence="2 5" id="KW-0812">Transmembrane</keyword>
<feature type="transmembrane region" description="Helical" evidence="5">
    <location>
        <begin position="82"/>
        <end position="101"/>
    </location>
</feature>
<feature type="transmembrane region" description="Helical" evidence="5">
    <location>
        <begin position="213"/>
        <end position="232"/>
    </location>
</feature>
<keyword evidence="4 5" id="KW-0472">Membrane</keyword>
<keyword evidence="3 5" id="KW-1133">Transmembrane helix</keyword>
<comment type="caution">
    <text evidence="7">The sequence shown here is derived from an EMBL/GenBank/DDBJ whole genome shotgun (WGS) entry which is preliminary data.</text>
</comment>
<feature type="transmembrane region" description="Helical" evidence="5">
    <location>
        <begin position="138"/>
        <end position="157"/>
    </location>
</feature>
<dbReference type="InterPro" id="IPR004481">
    <property type="entry name" value="K/Na/Ca-exchanger"/>
</dbReference>
<feature type="transmembrane region" description="Helical" evidence="5">
    <location>
        <begin position="314"/>
        <end position="330"/>
    </location>
</feature>
<evidence type="ECO:0000256" key="5">
    <source>
        <dbReference type="SAM" id="Phobius"/>
    </source>
</evidence>
<evidence type="ECO:0000256" key="1">
    <source>
        <dbReference type="ARBA" id="ARBA00004141"/>
    </source>
</evidence>
<dbReference type="Gene3D" id="1.20.1420.30">
    <property type="entry name" value="NCX, central ion-binding region"/>
    <property type="match status" value="1"/>
</dbReference>
<reference evidence="8" key="1">
    <citation type="journal article" date="2019" name="Int. J. Syst. Evol. Microbiol.">
        <title>The Global Catalogue of Microorganisms (GCM) 10K type strain sequencing project: providing services to taxonomists for standard genome sequencing and annotation.</title>
        <authorList>
            <consortium name="The Broad Institute Genomics Platform"/>
            <consortium name="The Broad Institute Genome Sequencing Center for Infectious Disease"/>
            <person name="Wu L."/>
            <person name="Ma J."/>
        </authorList>
    </citation>
    <scope>NUCLEOTIDE SEQUENCE [LARGE SCALE GENOMIC DNA]</scope>
    <source>
        <strain evidence="8">CCM 8951</strain>
    </source>
</reference>
<feature type="domain" description="Sodium/calcium exchanger membrane region" evidence="6">
    <location>
        <begin position="188"/>
        <end position="329"/>
    </location>
</feature>
<dbReference type="Proteomes" id="UP001597244">
    <property type="component" value="Unassembled WGS sequence"/>
</dbReference>
<evidence type="ECO:0000313" key="7">
    <source>
        <dbReference type="EMBL" id="MFD1466251.1"/>
    </source>
</evidence>
<evidence type="ECO:0000256" key="3">
    <source>
        <dbReference type="ARBA" id="ARBA00022989"/>
    </source>
</evidence>
<dbReference type="Pfam" id="PF01699">
    <property type="entry name" value="Na_Ca_ex"/>
    <property type="match status" value="2"/>
</dbReference>
<feature type="transmembrane region" description="Helical" evidence="5">
    <location>
        <begin position="285"/>
        <end position="302"/>
    </location>
</feature>
<feature type="domain" description="Sodium/calcium exchanger membrane region" evidence="6">
    <location>
        <begin position="14"/>
        <end position="159"/>
    </location>
</feature>
<evidence type="ECO:0000259" key="6">
    <source>
        <dbReference type="Pfam" id="PF01699"/>
    </source>
</evidence>
<protein>
    <submittedName>
        <fullName evidence="7">Sodium:calcium antiporter</fullName>
    </submittedName>
</protein>
<dbReference type="InterPro" id="IPR044880">
    <property type="entry name" value="NCX_ion-bd_dom_sf"/>
</dbReference>
<dbReference type="PANTHER" id="PTHR10846">
    <property type="entry name" value="SODIUM/POTASSIUM/CALCIUM EXCHANGER"/>
    <property type="match status" value="1"/>
</dbReference>
<feature type="transmembrane region" description="Helical" evidence="5">
    <location>
        <begin position="47"/>
        <end position="70"/>
    </location>
</feature>
<feature type="transmembrane region" description="Helical" evidence="5">
    <location>
        <begin position="178"/>
        <end position="201"/>
    </location>
</feature>
<dbReference type="PANTHER" id="PTHR10846:SF8">
    <property type="entry name" value="INNER MEMBRANE PROTEIN YRBG"/>
    <property type="match status" value="1"/>
</dbReference>
<evidence type="ECO:0000256" key="2">
    <source>
        <dbReference type="ARBA" id="ARBA00022692"/>
    </source>
</evidence>
<sequence>MQQLLTNLPIFVIVLLFVGALVLLSKSADYLTNNAIKLSKILKIPEIVIGATIVSIGTTLPEFATSIAAIGSGSTDLALGNAFGSVITNCSLILGISTLYGSIPVSKKSRSTIWTILLGLFLLILAILPAIIQGRALVLPRYAGIVLLVILPIYLVSSFKRHAPPTKQDPEAVSKIDWRAIIGLISKILFSAALVTVSSTILVGTVQHAATSFHISEAIISGTVVALGTSLPELSTSIAAAKKGFGGLAIGNLLGASVMNIFLVLSTTITFTPGQLIMPSLLLKLHLPLMLLIFGYLIVCVYNSKKYELTKKEGIGFLMIYSAYLLVSLLN</sequence>
<dbReference type="EMBL" id="JBHTOF010000099">
    <property type="protein sequence ID" value="MFD1466251.1"/>
    <property type="molecule type" value="Genomic_DNA"/>
</dbReference>
<evidence type="ECO:0000256" key="4">
    <source>
        <dbReference type="ARBA" id="ARBA00023136"/>
    </source>
</evidence>
<keyword evidence="8" id="KW-1185">Reference proteome</keyword>
<evidence type="ECO:0000313" key="8">
    <source>
        <dbReference type="Proteomes" id="UP001597244"/>
    </source>
</evidence>
<comment type="subcellular location">
    <subcellularLocation>
        <location evidence="1">Membrane</location>
        <topology evidence="1">Multi-pass membrane protein</topology>
    </subcellularLocation>
</comment>
<accession>A0ABW4DS08</accession>
<dbReference type="InterPro" id="IPR004837">
    <property type="entry name" value="NaCa_Exmemb"/>
</dbReference>
<feature type="transmembrane region" description="Helical" evidence="5">
    <location>
        <begin position="113"/>
        <end position="132"/>
    </location>
</feature>
<proteinExistence type="predicted"/>
<feature type="transmembrane region" description="Helical" evidence="5">
    <location>
        <begin position="6"/>
        <end position="26"/>
    </location>
</feature>
<feature type="transmembrane region" description="Helical" evidence="5">
    <location>
        <begin position="244"/>
        <end position="265"/>
    </location>
</feature>
<gene>
    <name evidence="7" type="ORF">ACFQ4L_09285</name>
</gene>